<dbReference type="AlphaFoldDB" id="A0AAV1B643"/>
<feature type="region of interest" description="Disordered" evidence="1">
    <location>
        <begin position="133"/>
        <end position="154"/>
    </location>
</feature>
<proteinExistence type="predicted"/>
<dbReference type="Proteomes" id="UP001157006">
    <property type="component" value="Chromosome 6"/>
</dbReference>
<name>A0AAV1B643_VICFA</name>
<accession>A0AAV1B643</accession>
<dbReference type="EMBL" id="OX451741">
    <property type="protein sequence ID" value="CAI8618134.1"/>
    <property type="molecule type" value="Genomic_DNA"/>
</dbReference>
<protein>
    <submittedName>
        <fullName evidence="2">Uncharacterized protein</fullName>
    </submittedName>
</protein>
<evidence type="ECO:0000313" key="3">
    <source>
        <dbReference type="Proteomes" id="UP001157006"/>
    </source>
</evidence>
<sequence length="294" mass="32439">MDMMATTKHPGAYTQEYSLPADLESQSWFADSAIPIDSQTHVSVIQPNIVQGGILFVPDSFDQTKSANNIHDKSPQDQTMPHFSTVSHILSHKSAHSATALDSKILHNPDRSASLNNTAYCNYNPLPTVTNIEPNTFSYPKDRESDSSKNTLESPEDNILEVSFSVLKSKILETPLIDSNQKNSPLDIELSPSHNITSPPKNSFCSNELTISSCIPILDFSQSLTIVSSKPLVSPTKNSHPMLTRSKTGHSKPKAFIAQTESERTSFKQALLKPSLDKAMQDEIMLYKLIKPSL</sequence>
<evidence type="ECO:0000313" key="2">
    <source>
        <dbReference type="EMBL" id="CAI8618134.1"/>
    </source>
</evidence>
<keyword evidence="3" id="KW-1185">Reference proteome</keyword>
<organism evidence="2 3">
    <name type="scientific">Vicia faba</name>
    <name type="common">Broad bean</name>
    <name type="synonym">Faba vulgaris</name>
    <dbReference type="NCBI Taxonomy" id="3906"/>
    <lineage>
        <taxon>Eukaryota</taxon>
        <taxon>Viridiplantae</taxon>
        <taxon>Streptophyta</taxon>
        <taxon>Embryophyta</taxon>
        <taxon>Tracheophyta</taxon>
        <taxon>Spermatophyta</taxon>
        <taxon>Magnoliopsida</taxon>
        <taxon>eudicotyledons</taxon>
        <taxon>Gunneridae</taxon>
        <taxon>Pentapetalae</taxon>
        <taxon>rosids</taxon>
        <taxon>fabids</taxon>
        <taxon>Fabales</taxon>
        <taxon>Fabaceae</taxon>
        <taxon>Papilionoideae</taxon>
        <taxon>50 kb inversion clade</taxon>
        <taxon>NPAAA clade</taxon>
        <taxon>Hologalegina</taxon>
        <taxon>IRL clade</taxon>
        <taxon>Fabeae</taxon>
        <taxon>Vicia</taxon>
    </lineage>
</organism>
<reference evidence="2 3" key="1">
    <citation type="submission" date="2023-01" db="EMBL/GenBank/DDBJ databases">
        <authorList>
            <person name="Kreplak J."/>
        </authorList>
    </citation>
    <scope>NUCLEOTIDE SEQUENCE [LARGE SCALE GENOMIC DNA]</scope>
</reference>
<evidence type="ECO:0000256" key="1">
    <source>
        <dbReference type="SAM" id="MobiDB-lite"/>
    </source>
</evidence>
<gene>
    <name evidence="2" type="ORF">VFH_VI108800</name>
</gene>